<feature type="transmembrane region" description="Helical" evidence="6">
    <location>
        <begin position="74"/>
        <end position="92"/>
    </location>
</feature>
<dbReference type="Gene3D" id="3.30.70.120">
    <property type="match status" value="1"/>
</dbReference>
<dbReference type="CDD" id="cd16380">
    <property type="entry name" value="YitT_C"/>
    <property type="match status" value="1"/>
</dbReference>
<protein>
    <submittedName>
        <fullName evidence="8">YitT family protein</fullName>
    </submittedName>
</protein>
<dbReference type="PANTHER" id="PTHR33545">
    <property type="entry name" value="UPF0750 MEMBRANE PROTEIN YITT-RELATED"/>
    <property type="match status" value="1"/>
</dbReference>
<keyword evidence="3 6" id="KW-0812">Transmembrane</keyword>
<dbReference type="GO" id="GO:0005886">
    <property type="term" value="C:plasma membrane"/>
    <property type="evidence" value="ECO:0007669"/>
    <property type="project" value="UniProtKB-SubCell"/>
</dbReference>
<evidence type="ECO:0000256" key="1">
    <source>
        <dbReference type="ARBA" id="ARBA00004651"/>
    </source>
</evidence>
<gene>
    <name evidence="8" type="ORF">QP433_07505</name>
</gene>
<dbReference type="PIRSF" id="PIRSF006483">
    <property type="entry name" value="Membrane_protein_YitT"/>
    <property type="match status" value="1"/>
</dbReference>
<evidence type="ECO:0000256" key="4">
    <source>
        <dbReference type="ARBA" id="ARBA00022989"/>
    </source>
</evidence>
<dbReference type="Proteomes" id="UP001229251">
    <property type="component" value="Unassembled WGS sequence"/>
</dbReference>
<feature type="domain" description="DUF2179" evidence="7">
    <location>
        <begin position="216"/>
        <end position="270"/>
    </location>
</feature>
<evidence type="ECO:0000256" key="6">
    <source>
        <dbReference type="SAM" id="Phobius"/>
    </source>
</evidence>
<keyword evidence="2" id="KW-1003">Cell membrane</keyword>
<comment type="subcellular location">
    <subcellularLocation>
        <location evidence="1">Cell membrane</location>
        <topology evidence="1">Multi-pass membrane protein</topology>
    </subcellularLocation>
</comment>
<feature type="transmembrane region" description="Helical" evidence="6">
    <location>
        <begin position="45"/>
        <end position="67"/>
    </location>
</feature>
<evidence type="ECO:0000256" key="3">
    <source>
        <dbReference type="ARBA" id="ARBA00022692"/>
    </source>
</evidence>
<dbReference type="InterPro" id="IPR003740">
    <property type="entry name" value="YitT"/>
</dbReference>
<evidence type="ECO:0000259" key="7">
    <source>
        <dbReference type="Pfam" id="PF10035"/>
    </source>
</evidence>
<reference evidence="8" key="1">
    <citation type="submission" date="2023-05" db="EMBL/GenBank/DDBJ databases">
        <title>Cataloging the Phylogenetic Diversity of Human Bladder Bacteria.</title>
        <authorList>
            <person name="Du J."/>
        </authorList>
    </citation>
    <scope>NUCLEOTIDE SEQUENCE</scope>
    <source>
        <strain evidence="8">UMB1231</strain>
    </source>
</reference>
<accession>A0AAJ1Q521</accession>
<proteinExistence type="predicted"/>
<dbReference type="Pfam" id="PF02588">
    <property type="entry name" value="YitT_membrane"/>
    <property type="match status" value="1"/>
</dbReference>
<name>A0AAJ1Q521_9LACT</name>
<feature type="transmembrane region" description="Helical" evidence="6">
    <location>
        <begin position="170"/>
        <end position="187"/>
    </location>
</feature>
<evidence type="ECO:0000256" key="5">
    <source>
        <dbReference type="ARBA" id="ARBA00023136"/>
    </source>
</evidence>
<evidence type="ECO:0000313" key="8">
    <source>
        <dbReference type="EMBL" id="MDK7187823.1"/>
    </source>
</evidence>
<dbReference type="AlphaFoldDB" id="A0AAJ1Q521"/>
<comment type="caution">
    <text evidence="8">The sequence shown here is derived from an EMBL/GenBank/DDBJ whole genome shotgun (WGS) entry which is preliminary data.</text>
</comment>
<dbReference type="InterPro" id="IPR015867">
    <property type="entry name" value="N-reg_PII/ATP_PRibTrfase_C"/>
</dbReference>
<feature type="transmembrane region" description="Helical" evidence="6">
    <location>
        <begin position="141"/>
        <end position="164"/>
    </location>
</feature>
<dbReference type="InterPro" id="IPR019264">
    <property type="entry name" value="DUF2179"/>
</dbReference>
<dbReference type="Pfam" id="PF10035">
    <property type="entry name" value="DUF2179"/>
    <property type="match status" value="1"/>
</dbReference>
<sequence>MKKVAISLFMTLLGTALVAFSINFVSLPNELGDGGITGLTLFFHYVFNMNIPITAFILNVIVLVVGWKLLDTKTILYTLVSIGALSFFLAYIKPPVFLPENKLIAPIVTGVIMGSGLGIVIRGGGSTGGTDVIALIINKYFGISVSNALLMCDGIIVFLLFIAIGIERGVITIIGILICSRILNFWITGYNPKHAIMIITDHYEEVGQAVMSQVKRGVTILNGKGFYSRNDKQILYIVVSMRQLFAVEKIIHQIDPKAFVAVNAVQQVDGEGFTFNREENDAIMEAMIKEDA</sequence>
<evidence type="ECO:0000313" key="9">
    <source>
        <dbReference type="Proteomes" id="UP001229251"/>
    </source>
</evidence>
<dbReference type="EMBL" id="JASOOE010000015">
    <property type="protein sequence ID" value="MDK7187823.1"/>
    <property type="molecule type" value="Genomic_DNA"/>
</dbReference>
<evidence type="ECO:0000256" key="2">
    <source>
        <dbReference type="ARBA" id="ARBA00022475"/>
    </source>
</evidence>
<keyword evidence="4 6" id="KW-1133">Transmembrane helix</keyword>
<dbReference type="InterPro" id="IPR051461">
    <property type="entry name" value="UPF0750_membrane"/>
</dbReference>
<organism evidence="8 9">
    <name type="scientific">Facklamia hominis</name>
    <dbReference type="NCBI Taxonomy" id="178214"/>
    <lineage>
        <taxon>Bacteria</taxon>
        <taxon>Bacillati</taxon>
        <taxon>Bacillota</taxon>
        <taxon>Bacilli</taxon>
        <taxon>Lactobacillales</taxon>
        <taxon>Aerococcaceae</taxon>
        <taxon>Facklamia</taxon>
    </lineage>
</organism>
<feature type="transmembrane region" description="Helical" evidence="6">
    <location>
        <begin position="104"/>
        <end position="121"/>
    </location>
</feature>
<dbReference type="PANTHER" id="PTHR33545:SF4">
    <property type="entry name" value="UPF0750 MEMBRANE PROTEIN YXKD"/>
    <property type="match status" value="1"/>
</dbReference>
<dbReference type="RefSeq" id="WP_006908171.1">
    <property type="nucleotide sequence ID" value="NZ_JASOOE010000015.1"/>
</dbReference>
<keyword evidence="5 6" id="KW-0472">Membrane</keyword>